<name>A0ABT8E8C5_9BACL</name>
<dbReference type="NCBIfam" id="TIGR00708">
    <property type="entry name" value="cobA"/>
    <property type="match status" value="1"/>
</dbReference>
<dbReference type="PIRSF" id="PIRSF015617">
    <property type="entry name" value="Adensltrnsf_CobA"/>
    <property type="match status" value="1"/>
</dbReference>
<accession>A0ABT8E8C5</accession>
<sequence length="178" mass="19806">MSQRGMTLVYTGHGKGKTTAALGLALRAAGRGKKVLILQFIKSPTRTYGEKLMFDKIGIEMIQTGVGFTWTKTPEEHREALQAAWKLAKEKLCSTQYDVIILDEINNALSIEKFPVDDVLPLDEVVDSIKNRPSGMNVILTGRNAKQEIIDIADLVTEMQPVKHYYDEGIPAIKGIEF</sequence>
<dbReference type="PANTHER" id="PTHR46638">
    <property type="entry name" value="CORRINOID ADENOSYLTRANSFERASE"/>
    <property type="match status" value="1"/>
</dbReference>
<keyword evidence="2" id="KW-1185">Reference proteome</keyword>
<dbReference type="Gene3D" id="3.40.50.300">
    <property type="entry name" value="P-loop containing nucleotide triphosphate hydrolases"/>
    <property type="match status" value="1"/>
</dbReference>
<dbReference type="PANTHER" id="PTHR46638:SF1">
    <property type="entry name" value="CORRINOID ADENOSYLTRANSFERASE"/>
    <property type="match status" value="1"/>
</dbReference>
<dbReference type="SUPFAM" id="SSF52540">
    <property type="entry name" value="P-loop containing nucleoside triphosphate hydrolases"/>
    <property type="match status" value="1"/>
</dbReference>
<protein>
    <submittedName>
        <fullName evidence="1">Cob(I)yrinic acid a,c-diamide adenosyltransferase</fullName>
        <ecNumber evidence="1">2.5.1.17</ecNumber>
    </submittedName>
</protein>
<dbReference type="NCBIfam" id="NF004637">
    <property type="entry name" value="PRK05986.1"/>
    <property type="match status" value="1"/>
</dbReference>
<reference evidence="1" key="1">
    <citation type="submission" date="2023-06" db="EMBL/GenBank/DDBJ databases">
        <title>Draft Genome Sequences of Representative Paenibacillus Polymyxa, Bacillus cereus, Fictibacillus sp., and Brevibacillus agri Strains Isolated from Amazonian Dark Earth.</title>
        <authorList>
            <person name="Pellegrinetti T.A."/>
            <person name="Cunha I.C.M."/>
            <person name="Chaves M.G."/>
            <person name="Freitas A.S."/>
            <person name="Silva A.V.R."/>
            <person name="Tsai S.M."/>
            <person name="Mendes L.W."/>
        </authorList>
    </citation>
    <scope>NUCLEOTIDE SEQUENCE</scope>
    <source>
        <strain evidence="1">CENA-BCM004</strain>
    </source>
</reference>
<dbReference type="RefSeq" id="WP_290400191.1">
    <property type="nucleotide sequence ID" value="NZ_JAUHLN010000002.1"/>
</dbReference>
<dbReference type="EMBL" id="JAUHLN010000002">
    <property type="protein sequence ID" value="MDN4074119.1"/>
    <property type="molecule type" value="Genomic_DNA"/>
</dbReference>
<dbReference type="GO" id="GO:0008817">
    <property type="term" value="F:corrinoid adenosyltransferase activity"/>
    <property type="evidence" value="ECO:0007669"/>
    <property type="project" value="UniProtKB-EC"/>
</dbReference>
<dbReference type="EC" id="2.5.1.17" evidence="1"/>
<gene>
    <name evidence="1" type="primary">cobO</name>
    <name evidence="1" type="ORF">QYF49_14030</name>
</gene>
<dbReference type="Pfam" id="PF02572">
    <property type="entry name" value="CobA_CobO_BtuR"/>
    <property type="match status" value="1"/>
</dbReference>
<organism evidence="1 2">
    <name type="scientific">Fictibacillus terranigra</name>
    <dbReference type="NCBI Taxonomy" id="3058424"/>
    <lineage>
        <taxon>Bacteria</taxon>
        <taxon>Bacillati</taxon>
        <taxon>Bacillota</taxon>
        <taxon>Bacilli</taxon>
        <taxon>Bacillales</taxon>
        <taxon>Fictibacillaceae</taxon>
        <taxon>Fictibacillus</taxon>
    </lineage>
</organism>
<dbReference type="InterPro" id="IPR003724">
    <property type="entry name" value="CblAdoTrfase_CobA"/>
</dbReference>
<dbReference type="Proteomes" id="UP001168694">
    <property type="component" value="Unassembled WGS sequence"/>
</dbReference>
<keyword evidence="1" id="KW-0808">Transferase</keyword>
<comment type="caution">
    <text evidence="1">The sequence shown here is derived from an EMBL/GenBank/DDBJ whole genome shotgun (WGS) entry which is preliminary data.</text>
</comment>
<evidence type="ECO:0000313" key="1">
    <source>
        <dbReference type="EMBL" id="MDN4074119.1"/>
    </source>
</evidence>
<evidence type="ECO:0000313" key="2">
    <source>
        <dbReference type="Proteomes" id="UP001168694"/>
    </source>
</evidence>
<dbReference type="InterPro" id="IPR027417">
    <property type="entry name" value="P-loop_NTPase"/>
</dbReference>
<proteinExistence type="predicted"/>